<evidence type="ECO:0008006" key="3">
    <source>
        <dbReference type="Google" id="ProtNLM"/>
    </source>
</evidence>
<reference evidence="2" key="1">
    <citation type="submission" date="2018-05" db="EMBL/GenBank/DDBJ databases">
        <title>Azospirillum thermophila sp. nov., a novel isolated from hot spring.</title>
        <authorList>
            <person name="Zhao Z."/>
        </authorList>
    </citation>
    <scope>NUCLEOTIDE SEQUENCE [LARGE SCALE GENOMIC DNA]</scope>
    <source>
        <strain evidence="2">CFH 70021</strain>
    </source>
</reference>
<dbReference type="RefSeq" id="WP_109327625.1">
    <property type="nucleotide sequence ID" value="NZ_CP029353.1"/>
</dbReference>
<organism evidence="1 2">
    <name type="scientific">Azospirillum thermophilum</name>
    <dbReference type="NCBI Taxonomy" id="2202148"/>
    <lineage>
        <taxon>Bacteria</taxon>
        <taxon>Pseudomonadati</taxon>
        <taxon>Pseudomonadota</taxon>
        <taxon>Alphaproteobacteria</taxon>
        <taxon>Rhodospirillales</taxon>
        <taxon>Azospirillaceae</taxon>
        <taxon>Azospirillum</taxon>
    </lineage>
</organism>
<sequence>MIADLIQSDHRAGRELFAAVGNAPQQAWAEREGEMRALAGRWQAHTAMLEQAVLRRLPADERVTSVAEGSRRVAAMADDLARRAPQRDADHRWLADFETLRALFDTSADGRRRFSSP</sequence>
<evidence type="ECO:0000313" key="2">
    <source>
        <dbReference type="Proteomes" id="UP000245629"/>
    </source>
</evidence>
<evidence type="ECO:0000313" key="1">
    <source>
        <dbReference type="EMBL" id="AWK86973.1"/>
    </source>
</evidence>
<dbReference type="EMBL" id="CP029353">
    <property type="protein sequence ID" value="AWK86973.1"/>
    <property type="molecule type" value="Genomic_DNA"/>
</dbReference>
<dbReference type="Proteomes" id="UP000245629">
    <property type="component" value="Chromosome 2"/>
</dbReference>
<dbReference type="AlphaFoldDB" id="A0A2S2CR18"/>
<gene>
    <name evidence="1" type="ORF">DEW08_12700</name>
</gene>
<name>A0A2S2CR18_9PROT</name>
<dbReference type="OrthoDB" id="7366020at2"/>
<accession>A0A2S2CR18</accession>
<proteinExistence type="predicted"/>
<protein>
    <recommendedName>
        <fullName evidence="3">Hemerythrin-like domain-containing protein</fullName>
    </recommendedName>
</protein>
<keyword evidence="2" id="KW-1185">Reference proteome</keyword>
<dbReference type="KEGG" id="azz:DEW08_12700"/>